<name>A0A3A1P0N1_9SPHN</name>
<feature type="transmembrane region" description="Helical" evidence="1">
    <location>
        <begin position="58"/>
        <end position="78"/>
    </location>
</feature>
<evidence type="ECO:0000256" key="1">
    <source>
        <dbReference type="SAM" id="Phobius"/>
    </source>
</evidence>
<sequence>MKLVAEVRQTSLRDQKALPILYWPAHLIPFYLVADIIGNICAPQGINDLRVFKNYESVYAIEIISANIISKISCLAGGTGTWNKRKKRYQQYNN</sequence>
<accession>A0A3A1P0N1</accession>
<reference evidence="2 3" key="1">
    <citation type="submission" date="2018-08" db="EMBL/GenBank/DDBJ databases">
        <title>Erythrobacter zhengii sp.nov., a bacterium isolated from deep-sea sediment.</title>
        <authorList>
            <person name="Fang C."/>
            <person name="Wu Y.-H."/>
            <person name="Sun C."/>
            <person name="Wang H."/>
            <person name="Cheng H."/>
            <person name="Meng F.-X."/>
            <person name="Wang C.-S."/>
            <person name="Xu X.-W."/>
        </authorList>
    </citation>
    <scope>NUCLEOTIDE SEQUENCE [LARGE SCALE GENOMIC DNA]</scope>
    <source>
        <strain evidence="2 3">CCTCC AB 2015396</strain>
    </source>
</reference>
<keyword evidence="1" id="KW-0472">Membrane</keyword>
<keyword evidence="3" id="KW-1185">Reference proteome</keyword>
<gene>
    <name evidence="2" type="ORF">D2V17_20635</name>
</gene>
<comment type="caution">
    <text evidence="2">The sequence shown here is derived from an EMBL/GenBank/DDBJ whole genome shotgun (WGS) entry which is preliminary data.</text>
</comment>
<dbReference type="Proteomes" id="UP000265366">
    <property type="component" value="Unassembled WGS sequence"/>
</dbReference>
<organism evidence="2 3">
    <name type="scientific">Aurantiacibacter xanthus</name>
    <dbReference type="NCBI Taxonomy" id="1784712"/>
    <lineage>
        <taxon>Bacteria</taxon>
        <taxon>Pseudomonadati</taxon>
        <taxon>Pseudomonadota</taxon>
        <taxon>Alphaproteobacteria</taxon>
        <taxon>Sphingomonadales</taxon>
        <taxon>Erythrobacteraceae</taxon>
        <taxon>Aurantiacibacter</taxon>
    </lineage>
</organism>
<keyword evidence="1" id="KW-0812">Transmembrane</keyword>
<evidence type="ECO:0000313" key="2">
    <source>
        <dbReference type="EMBL" id="RIV79908.1"/>
    </source>
</evidence>
<feature type="transmembrane region" description="Helical" evidence="1">
    <location>
        <begin position="21"/>
        <end position="46"/>
    </location>
</feature>
<dbReference type="EMBL" id="QXFM01000145">
    <property type="protein sequence ID" value="RIV79908.1"/>
    <property type="molecule type" value="Genomic_DNA"/>
</dbReference>
<protein>
    <submittedName>
        <fullName evidence="2">Uncharacterized protein</fullName>
    </submittedName>
</protein>
<proteinExistence type="predicted"/>
<dbReference type="AlphaFoldDB" id="A0A3A1P0N1"/>
<keyword evidence="1" id="KW-1133">Transmembrane helix</keyword>
<evidence type="ECO:0000313" key="3">
    <source>
        <dbReference type="Proteomes" id="UP000265366"/>
    </source>
</evidence>